<evidence type="ECO:0000256" key="4">
    <source>
        <dbReference type="ARBA" id="ARBA00022679"/>
    </source>
</evidence>
<keyword evidence="2 9" id="KW-0028">Amino-acid biosynthesis</keyword>
<evidence type="ECO:0000256" key="1">
    <source>
        <dbReference type="ARBA" id="ARBA00004907"/>
    </source>
</evidence>
<dbReference type="GO" id="GO:0005829">
    <property type="term" value="C:cytosol"/>
    <property type="evidence" value="ECO:0007669"/>
    <property type="project" value="TreeGrafter"/>
</dbReference>
<dbReference type="HAMAP" id="MF_00211">
    <property type="entry name" value="TrpD"/>
    <property type="match status" value="1"/>
</dbReference>
<dbReference type="InterPro" id="IPR005940">
    <property type="entry name" value="Anthranilate_Pribosyl_Tfrase"/>
</dbReference>
<evidence type="ECO:0000256" key="8">
    <source>
        <dbReference type="ARBA" id="ARBA00061188"/>
    </source>
</evidence>
<comment type="catalytic activity">
    <reaction evidence="7 9">
        <text>N-(5-phospho-beta-D-ribosyl)anthranilate + diphosphate = 5-phospho-alpha-D-ribose 1-diphosphate + anthranilate</text>
        <dbReference type="Rhea" id="RHEA:11768"/>
        <dbReference type="ChEBI" id="CHEBI:16567"/>
        <dbReference type="ChEBI" id="CHEBI:18277"/>
        <dbReference type="ChEBI" id="CHEBI:33019"/>
        <dbReference type="ChEBI" id="CHEBI:58017"/>
        <dbReference type="EC" id="2.4.2.18"/>
    </reaction>
</comment>
<protein>
    <recommendedName>
        <fullName evidence="9">Anthranilate phosphoribosyltransferase</fullName>
        <ecNumber evidence="9">2.4.2.18</ecNumber>
    </recommendedName>
</protein>
<gene>
    <name evidence="9" type="primary">trpD</name>
    <name evidence="12" type="ORF">SAMN05518684_101182</name>
</gene>
<dbReference type="STRING" id="1601833.SAMN05518684_101182"/>
<keyword evidence="3 9" id="KW-0328">Glycosyltransferase</keyword>
<dbReference type="Pfam" id="PF00591">
    <property type="entry name" value="Glycos_transf_3"/>
    <property type="match status" value="1"/>
</dbReference>
<dbReference type="NCBIfam" id="TIGR01245">
    <property type="entry name" value="trpD"/>
    <property type="match status" value="1"/>
</dbReference>
<feature type="binding site" evidence="9">
    <location>
        <begin position="106"/>
        <end position="114"/>
    </location>
    <ligand>
        <name>5-phospho-alpha-D-ribose 1-diphosphate</name>
        <dbReference type="ChEBI" id="CHEBI:58017"/>
    </ligand>
</feature>
<evidence type="ECO:0000256" key="3">
    <source>
        <dbReference type="ARBA" id="ARBA00022676"/>
    </source>
</evidence>
<feature type="binding site" evidence="9">
    <location>
        <position position="118"/>
    </location>
    <ligand>
        <name>5-phospho-alpha-D-ribose 1-diphosphate</name>
        <dbReference type="ChEBI" id="CHEBI:58017"/>
    </ligand>
</feature>
<keyword evidence="5 9" id="KW-0822">Tryptophan biosynthesis</keyword>
<feature type="domain" description="Glycosyl transferase family 3 N-terminal" evidence="11">
    <location>
        <begin position="4"/>
        <end position="63"/>
    </location>
</feature>
<dbReference type="GO" id="GO:0000162">
    <property type="term" value="P:L-tryptophan biosynthetic process"/>
    <property type="evidence" value="ECO:0007669"/>
    <property type="project" value="UniProtKB-UniRule"/>
</dbReference>
<evidence type="ECO:0000256" key="6">
    <source>
        <dbReference type="ARBA" id="ARBA00023141"/>
    </source>
</evidence>
<sequence>MSRALEKIMSNTSLNEKEAEQLVGQMMSGEHSQEEMAAILSVLQFRGETVEEIVGFAKGMQRKSKQFTLPFKVMDTCGTGGDGAGTFNISTAAAILLSSMKVKVAKHGNRSVSSTSGSADVLEELGIPFQDNEKNAEQMLKNHHLAFLFAPVYHSAMKHVAPVRKQLRMKTIFNLLGPLTNPAGASHRLIGVYDREAAKKMAEASRHLGVERALFVSGEDGLDEITVQGKTHLIEVRDGTIKEFNISPEEVGLKRQTLEGAKASSSAESAQLIRSVFEGRAPEAAVNLVLLNAGAALYVQGAASSISEGIHTCNKAMGTQVLNHLEALKKEKGAAATS</sequence>
<dbReference type="InterPro" id="IPR036320">
    <property type="entry name" value="Glycosyl_Trfase_fam3_N_dom_sf"/>
</dbReference>
<keyword evidence="4 9" id="KW-0808">Transferase</keyword>
<evidence type="ECO:0000313" key="12">
    <source>
        <dbReference type="EMBL" id="SER44198.1"/>
    </source>
</evidence>
<dbReference type="UniPathway" id="UPA00035">
    <property type="reaction ID" value="UER00041"/>
</dbReference>
<dbReference type="InterPro" id="IPR000312">
    <property type="entry name" value="Glycosyl_Trfase_fam3"/>
</dbReference>
<comment type="pathway">
    <text evidence="1 9">Amino-acid biosynthesis; L-tryptophan biosynthesis; L-tryptophan from chorismate: step 2/5.</text>
</comment>
<comment type="function">
    <text evidence="9">Catalyzes the transfer of the phosphoribosyl group of 5-phosphorylribose-1-pyrophosphate (PRPP) to anthranilate to yield N-(5'-phosphoribosyl)-anthranilate (PRA).</text>
</comment>
<dbReference type="Gene3D" id="1.20.970.10">
    <property type="entry name" value="Transferase, Pyrimidine Nucleoside Phosphorylase, Chain C"/>
    <property type="match status" value="1"/>
</dbReference>
<evidence type="ECO:0000256" key="7">
    <source>
        <dbReference type="ARBA" id="ARBA00052328"/>
    </source>
</evidence>
<evidence type="ECO:0000313" key="13">
    <source>
        <dbReference type="Proteomes" id="UP000198571"/>
    </source>
</evidence>
<dbReference type="Gene3D" id="3.40.1030.10">
    <property type="entry name" value="Nucleoside phosphorylase/phosphoribosyltransferase catalytic domain"/>
    <property type="match status" value="1"/>
</dbReference>
<feature type="binding site" evidence="9">
    <location>
        <begin position="88"/>
        <end position="91"/>
    </location>
    <ligand>
        <name>5-phospho-alpha-D-ribose 1-diphosphate</name>
        <dbReference type="ChEBI" id="CHEBI:58017"/>
    </ligand>
</feature>
<reference evidence="13" key="1">
    <citation type="submission" date="2016-10" db="EMBL/GenBank/DDBJ databases">
        <authorList>
            <person name="Varghese N."/>
            <person name="Submissions S."/>
        </authorList>
    </citation>
    <scope>NUCLEOTIDE SEQUENCE [LARGE SCALE GENOMIC DNA]</scope>
    <source>
        <strain evidence="13">S9</strain>
    </source>
</reference>
<dbReference type="EC" id="2.4.2.18" evidence="9"/>
<evidence type="ECO:0000259" key="11">
    <source>
        <dbReference type="Pfam" id="PF02885"/>
    </source>
</evidence>
<name>A0A1H9P7M2_9BACI</name>
<keyword evidence="9" id="KW-0460">Magnesium</keyword>
<accession>A0A1H9P7M2</accession>
<evidence type="ECO:0000256" key="2">
    <source>
        <dbReference type="ARBA" id="ARBA00022605"/>
    </source>
</evidence>
<keyword evidence="13" id="KW-1185">Reference proteome</keyword>
<feature type="binding site" evidence="9">
    <location>
        <position position="86"/>
    </location>
    <ligand>
        <name>5-phospho-alpha-D-ribose 1-diphosphate</name>
        <dbReference type="ChEBI" id="CHEBI:58017"/>
    </ligand>
</feature>
<evidence type="ECO:0000259" key="10">
    <source>
        <dbReference type="Pfam" id="PF00591"/>
    </source>
</evidence>
<comment type="similarity">
    <text evidence="8">In the C-terminal section; belongs to the anthranilate phosphoribosyltransferase family.</text>
</comment>
<feature type="binding site" evidence="9">
    <location>
        <position position="78"/>
    </location>
    <ligand>
        <name>5-phospho-alpha-D-ribose 1-diphosphate</name>
        <dbReference type="ChEBI" id="CHEBI:58017"/>
    </ligand>
</feature>
<comment type="cofactor">
    <cofactor evidence="9">
        <name>Mg(2+)</name>
        <dbReference type="ChEBI" id="CHEBI:18420"/>
    </cofactor>
    <text evidence="9">Binds 2 magnesium ions per monomer.</text>
</comment>
<feature type="binding site" evidence="9">
    <location>
        <position position="224"/>
    </location>
    <ligand>
        <name>Mg(2+)</name>
        <dbReference type="ChEBI" id="CHEBI:18420"/>
        <label>2</label>
    </ligand>
</feature>
<feature type="binding site" evidence="9">
    <location>
        <position position="90"/>
    </location>
    <ligand>
        <name>Mg(2+)</name>
        <dbReference type="ChEBI" id="CHEBI:18420"/>
        <label>1</label>
    </ligand>
</feature>
<feature type="binding site" evidence="9">
    <location>
        <position position="109"/>
    </location>
    <ligand>
        <name>anthranilate</name>
        <dbReference type="ChEBI" id="CHEBI:16567"/>
        <label>1</label>
    </ligand>
</feature>
<keyword evidence="6 9" id="KW-0057">Aromatic amino acid biosynthesis</keyword>
<comment type="similarity">
    <text evidence="9">Belongs to the anthranilate phosphoribosyltransferase family.</text>
</comment>
<feature type="binding site" evidence="9">
    <location>
        <position position="223"/>
    </location>
    <ligand>
        <name>Mg(2+)</name>
        <dbReference type="ChEBI" id="CHEBI:18420"/>
        <label>2</label>
    </ligand>
</feature>
<feature type="binding site" evidence="9">
    <location>
        <position position="78"/>
    </location>
    <ligand>
        <name>anthranilate</name>
        <dbReference type="ChEBI" id="CHEBI:16567"/>
        <label>1</label>
    </ligand>
</feature>
<feature type="binding site" evidence="9">
    <location>
        <position position="164"/>
    </location>
    <ligand>
        <name>anthranilate</name>
        <dbReference type="ChEBI" id="CHEBI:16567"/>
        <label>2</label>
    </ligand>
</feature>
<evidence type="ECO:0000256" key="5">
    <source>
        <dbReference type="ARBA" id="ARBA00022822"/>
    </source>
</evidence>
<dbReference type="InterPro" id="IPR017459">
    <property type="entry name" value="Glycosyl_Trfase_fam3_N_dom"/>
</dbReference>
<feature type="binding site" evidence="9">
    <location>
        <begin position="81"/>
        <end position="82"/>
    </location>
    <ligand>
        <name>5-phospho-alpha-D-ribose 1-diphosphate</name>
        <dbReference type="ChEBI" id="CHEBI:58017"/>
    </ligand>
</feature>
<evidence type="ECO:0000256" key="9">
    <source>
        <dbReference type="HAMAP-Rule" id="MF_00211"/>
    </source>
</evidence>
<dbReference type="FunFam" id="3.40.1030.10:FF:000002">
    <property type="entry name" value="Anthranilate phosphoribosyltransferase"/>
    <property type="match status" value="1"/>
</dbReference>
<organism evidence="12 13">
    <name type="scientific">Salipaludibacillus aurantiacus</name>
    <dbReference type="NCBI Taxonomy" id="1601833"/>
    <lineage>
        <taxon>Bacteria</taxon>
        <taxon>Bacillati</taxon>
        <taxon>Bacillota</taxon>
        <taxon>Bacilli</taxon>
        <taxon>Bacillales</taxon>
        <taxon>Bacillaceae</taxon>
    </lineage>
</organism>
<dbReference type="SUPFAM" id="SSF47648">
    <property type="entry name" value="Nucleoside phosphorylase/phosphoribosyltransferase N-terminal domain"/>
    <property type="match status" value="1"/>
</dbReference>
<keyword evidence="9" id="KW-0479">Metal-binding</keyword>
<dbReference type="Pfam" id="PF02885">
    <property type="entry name" value="Glycos_trans_3N"/>
    <property type="match status" value="1"/>
</dbReference>
<feature type="domain" description="Glycosyl transferase family 3" evidence="10">
    <location>
        <begin position="73"/>
        <end position="317"/>
    </location>
</feature>
<dbReference type="RefSeq" id="WP_093047124.1">
    <property type="nucleotide sequence ID" value="NZ_FOGT01000001.1"/>
</dbReference>
<dbReference type="GO" id="GO:0004048">
    <property type="term" value="F:anthranilate phosphoribosyltransferase activity"/>
    <property type="evidence" value="ECO:0007669"/>
    <property type="project" value="UniProtKB-UniRule"/>
</dbReference>
<dbReference type="EMBL" id="FOGT01000001">
    <property type="protein sequence ID" value="SER44198.1"/>
    <property type="molecule type" value="Genomic_DNA"/>
</dbReference>
<dbReference type="GO" id="GO:0000287">
    <property type="term" value="F:magnesium ion binding"/>
    <property type="evidence" value="ECO:0007669"/>
    <property type="project" value="UniProtKB-UniRule"/>
</dbReference>
<dbReference type="AlphaFoldDB" id="A0A1H9P7M2"/>
<feature type="binding site" evidence="9">
    <location>
        <position position="224"/>
    </location>
    <ligand>
        <name>Mg(2+)</name>
        <dbReference type="ChEBI" id="CHEBI:18420"/>
        <label>1</label>
    </ligand>
</feature>
<proteinExistence type="inferred from homology"/>
<comment type="subunit">
    <text evidence="9">Homodimer.</text>
</comment>
<dbReference type="PANTHER" id="PTHR43285">
    <property type="entry name" value="ANTHRANILATE PHOSPHORIBOSYLTRANSFERASE"/>
    <property type="match status" value="1"/>
</dbReference>
<dbReference type="InterPro" id="IPR035902">
    <property type="entry name" value="Nuc_phospho_transferase"/>
</dbReference>
<comment type="caution">
    <text evidence="9">Lacks conserved residue(s) required for the propagation of feature annotation.</text>
</comment>
<dbReference type="OrthoDB" id="9806430at2"/>
<dbReference type="Proteomes" id="UP000198571">
    <property type="component" value="Unassembled WGS sequence"/>
</dbReference>
<dbReference type="SUPFAM" id="SSF52418">
    <property type="entry name" value="Nucleoside phosphorylase/phosphoribosyltransferase catalytic domain"/>
    <property type="match status" value="1"/>
</dbReference>
<dbReference type="PANTHER" id="PTHR43285:SF2">
    <property type="entry name" value="ANTHRANILATE PHOSPHORIBOSYLTRANSFERASE"/>
    <property type="match status" value="1"/>
</dbReference>